<dbReference type="GO" id="GO:0034599">
    <property type="term" value="P:cellular response to oxidative stress"/>
    <property type="evidence" value="ECO:0007669"/>
    <property type="project" value="TreeGrafter"/>
</dbReference>
<dbReference type="SUPFAM" id="SSF52833">
    <property type="entry name" value="Thioredoxin-like"/>
    <property type="match status" value="1"/>
</dbReference>
<dbReference type="PROSITE" id="PS51355">
    <property type="entry name" value="GLUTATHIONE_PEROXID_3"/>
    <property type="match status" value="1"/>
</dbReference>
<dbReference type="InParanoid" id="Q8EVP8"/>
<dbReference type="InterPro" id="IPR000889">
    <property type="entry name" value="Glutathione_peroxidase"/>
</dbReference>
<dbReference type="Gene3D" id="3.40.30.10">
    <property type="entry name" value="Glutaredoxin"/>
    <property type="match status" value="1"/>
</dbReference>
<comment type="similarity">
    <text evidence="1 5">Belongs to the glutathione peroxidase family.</text>
</comment>
<dbReference type="InterPro" id="IPR036249">
    <property type="entry name" value="Thioredoxin-like_sf"/>
</dbReference>
<keyword evidence="7" id="KW-1185">Reference proteome</keyword>
<dbReference type="CDD" id="cd00340">
    <property type="entry name" value="GSH_Peroxidase"/>
    <property type="match status" value="1"/>
</dbReference>
<evidence type="ECO:0000256" key="4">
    <source>
        <dbReference type="PIRSR" id="PIRSR000303-1"/>
    </source>
</evidence>
<dbReference type="PRINTS" id="PR01011">
    <property type="entry name" value="GLUTPROXDASE"/>
</dbReference>
<evidence type="ECO:0000313" key="6">
    <source>
        <dbReference type="EMBL" id="BAC44302.1"/>
    </source>
</evidence>
<dbReference type="PANTHER" id="PTHR11592">
    <property type="entry name" value="GLUTATHIONE PEROXIDASE"/>
    <property type="match status" value="1"/>
</dbReference>
<evidence type="ECO:0000256" key="1">
    <source>
        <dbReference type="ARBA" id="ARBA00006926"/>
    </source>
</evidence>
<dbReference type="AlphaFoldDB" id="Q8EVP8"/>
<dbReference type="PIRSF" id="PIRSF000303">
    <property type="entry name" value="Glutathion_perox"/>
    <property type="match status" value="1"/>
</dbReference>
<dbReference type="Pfam" id="PF00255">
    <property type="entry name" value="GSHPx"/>
    <property type="match status" value="1"/>
</dbReference>
<dbReference type="eggNOG" id="COG0386">
    <property type="taxonomic scope" value="Bacteria"/>
</dbReference>
<evidence type="ECO:0000256" key="5">
    <source>
        <dbReference type="RuleBase" id="RU000499"/>
    </source>
</evidence>
<gene>
    <name evidence="6" type="ordered locus">MYPE5120</name>
</gene>
<sequence>MFKMSDFYKFKVNKINGKEIELSEYKNKVVLVVNVASKCGFVKQYENLENMYQKYKDQGLVILGFPCNQFFFQEPKTNQEILSFCTTKYNVTFDMFEKINVNGKEANPLYTWLKEQMPWTARAKNVKWNFEKFLLDKNGNVKYRFESKKIPEEFEQEVVNLINE</sequence>
<keyword evidence="2 5" id="KW-0575">Peroxidase</keyword>
<organism evidence="6 7">
    <name type="scientific">Malacoplasma penetrans (strain HF-2)</name>
    <name type="common">Mycoplasma penetrans</name>
    <dbReference type="NCBI Taxonomy" id="272633"/>
    <lineage>
        <taxon>Bacteria</taxon>
        <taxon>Bacillati</taxon>
        <taxon>Mycoplasmatota</taxon>
        <taxon>Mycoplasmoidales</taxon>
        <taxon>Mycoplasmoidaceae</taxon>
        <taxon>Malacoplasma</taxon>
    </lineage>
</organism>
<dbReference type="Proteomes" id="UP000002522">
    <property type="component" value="Chromosome"/>
</dbReference>
<dbReference type="FunCoup" id="Q8EVP8">
    <property type="interactions" value="158"/>
</dbReference>
<protein>
    <recommendedName>
        <fullName evidence="5">Glutathione peroxidase</fullName>
    </recommendedName>
</protein>
<feature type="active site" evidence="4">
    <location>
        <position position="39"/>
    </location>
</feature>
<dbReference type="FunFam" id="3.40.30.10:FF:000010">
    <property type="entry name" value="Glutathione peroxidase"/>
    <property type="match status" value="1"/>
</dbReference>
<accession>Q8EVP8</accession>
<dbReference type="PROSITE" id="PS00763">
    <property type="entry name" value="GLUTATHIONE_PEROXID_2"/>
    <property type="match status" value="1"/>
</dbReference>
<evidence type="ECO:0000313" key="7">
    <source>
        <dbReference type="Proteomes" id="UP000002522"/>
    </source>
</evidence>
<proteinExistence type="inferred from homology"/>
<name>Q8EVP8_MALP2</name>
<reference evidence="6 7" key="1">
    <citation type="journal article" date="2002" name="Nucleic Acids Res.">
        <title>The complete genomic sequence of Mycoplasma penetrans, an intracellular bacterial pathogen in humans.</title>
        <authorList>
            <person name="Sasaki Y."/>
            <person name="Ishikawa J."/>
            <person name="Yamashita A."/>
            <person name="Oshima K."/>
            <person name="Kenri T."/>
            <person name="Furuya K."/>
            <person name="Yoshino C."/>
            <person name="Horino A."/>
            <person name="Shiba T."/>
            <person name="Sasaki T."/>
            <person name="Hattori M."/>
        </authorList>
    </citation>
    <scope>NUCLEOTIDE SEQUENCE [LARGE SCALE GENOMIC DNA]</scope>
    <source>
        <strain evidence="6 7">HF-2</strain>
    </source>
</reference>
<dbReference type="STRING" id="272633.gene:10731629"/>
<dbReference type="EMBL" id="BA000026">
    <property type="protein sequence ID" value="BAC44302.1"/>
    <property type="molecule type" value="Genomic_DNA"/>
</dbReference>
<dbReference type="GO" id="GO:0004601">
    <property type="term" value="F:peroxidase activity"/>
    <property type="evidence" value="ECO:0007669"/>
    <property type="project" value="UniProtKB-KW"/>
</dbReference>
<dbReference type="HOGENOM" id="CLU_029507_2_2_14"/>
<dbReference type="KEGG" id="mpe:MYPE5120"/>
<dbReference type="PANTHER" id="PTHR11592:SF78">
    <property type="entry name" value="GLUTATHIONE PEROXIDASE"/>
    <property type="match status" value="1"/>
</dbReference>
<evidence type="ECO:0000256" key="2">
    <source>
        <dbReference type="ARBA" id="ARBA00022559"/>
    </source>
</evidence>
<keyword evidence="3 5" id="KW-0560">Oxidoreductase</keyword>
<dbReference type="InterPro" id="IPR029760">
    <property type="entry name" value="GPX_CS"/>
</dbReference>
<evidence type="ECO:0000256" key="3">
    <source>
        <dbReference type="ARBA" id="ARBA00023002"/>
    </source>
</evidence>